<keyword evidence="2" id="KW-1185">Reference proteome</keyword>
<dbReference type="OrthoDB" id="645383at2"/>
<proteinExistence type="predicted"/>
<dbReference type="GO" id="GO:0016740">
    <property type="term" value="F:transferase activity"/>
    <property type="evidence" value="ECO:0007669"/>
    <property type="project" value="UniProtKB-KW"/>
</dbReference>
<organism evidence="1 2">
    <name type="scientific">Chryseolinea soli</name>
    <dbReference type="NCBI Taxonomy" id="2321403"/>
    <lineage>
        <taxon>Bacteria</taxon>
        <taxon>Pseudomonadati</taxon>
        <taxon>Bacteroidota</taxon>
        <taxon>Cytophagia</taxon>
        <taxon>Cytophagales</taxon>
        <taxon>Fulvivirgaceae</taxon>
        <taxon>Chryseolinea</taxon>
    </lineage>
</organism>
<dbReference type="RefSeq" id="WP_119754450.1">
    <property type="nucleotide sequence ID" value="NZ_CP032382.1"/>
</dbReference>
<protein>
    <submittedName>
        <fullName evidence="1">Nucleotidyltransferase domain-containing protein</fullName>
    </submittedName>
</protein>
<reference evidence="2" key="1">
    <citation type="submission" date="2018-09" db="EMBL/GenBank/DDBJ databases">
        <title>Chryseolinea sp. KIS68-18 isolated from soil.</title>
        <authorList>
            <person name="Weon H.-Y."/>
            <person name="Kwon S.-W."/>
            <person name="Lee S.A."/>
        </authorList>
    </citation>
    <scope>NUCLEOTIDE SEQUENCE [LARGE SCALE GENOMIC DNA]</scope>
    <source>
        <strain evidence="2">KIS68-18</strain>
    </source>
</reference>
<evidence type="ECO:0000313" key="1">
    <source>
        <dbReference type="EMBL" id="AYB31168.1"/>
    </source>
</evidence>
<gene>
    <name evidence="1" type="ORF">D4L85_11520</name>
</gene>
<keyword evidence="1" id="KW-0808">Transferase</keyword>
<dbReference type="KEGG" id="chk:D4L85_11520"/>
<dbReference type="Proteomes" id="UP000266183">
    <property type="component" value="Chromosome"/>
</dbReference>
<dbReference type="AlphaFoldDB" id="A0A385SQE2"/>
<sequence>MTVALPDRMVLNAVDEHILRTLLYYDIFHYPLKADEVHRFLGAPLEHEDYIHSRLKALTAHRYISQFGDFFGIQDNEHDAKRRAKGNAEAERLTVVARKKGRFIGSFPFVRGVMASGSLSKGYMDEKSDLDFFIVTAPGRLWIARTLLVMYKRIFLFNSHKYFCVNYFVDEQHLEIEEKNLFTATELATALPLYGAEHYHHLLKANPWLTGFFPNFRPRATEDVARSNRRGIKKILEAFFNLAPFSRLDHHLKRMTLKRWEKLYRREYSDADFKVAFKTKDHASKNHPRNYQRKVLELYADKVKAFGLSPLRSCAEEQG</sequence>
<evidence type="ECO:0000313" key="2">
    <source>
        <dbReference type="Proteomes" id="UP000266183"/>
    </source>
</evidence>
<name>A0A385SQE2_9BACT</name>
<accession>A0A385SQE2</accession>
<dbReference type="EMBL" id="CP032382">
    <property type="protein sequence ID" value="AYB31168.1"/>
    <property type="molecule type" value="Genomic_DNA"/>
</dbReference>